<dbReference type="CDD" id="cd03801">
    <property type="entry name" value="GT4_PimA-like"/>
    <property type="match status" value="1"/>
</dbReference>
<evidence type="ECO:0000313" key="3">
    <source>
        <dbReference type="Proteomes" id="UP000479293"/>
    </source>
</evidence>
<evidence type="ECO:0000313" key="2">
    <source>
        <dbReference type="EMBL" id="MPR36781.1"/>
    </source>
</evidence>
<dbReference type="Pfam" id="PF13439">
    <property type="entry name" value="Glyco_transf_4"/>
    <property type="match status" value="1"/>
</dbReference>
<protein>
    <submittedName>
        <fullName evidence="2">Glycosyltransferase</fullName>
    </submittedName>
</protein>
<dbReference type="InterPro" id="IPR028098">
    <property type="entry name" value="Glyco_trans_4-like_N"/>
</dbReference>
<dbReference type="RefSeq" id="WP_152764989.1">
    <property type="nucleotide sequence ID" value="NZ_WHLY01000002.1"/>
</dbReference>
<dbReference type="Proteomes" id="UP000479293">
    <property type="component" value="Unassembled WGS sequence"/>
</dbReference>
<dbReference type="PANTHER" id="PTHR12526">
    <property type="entry name" value="GLYCOSYLTRANSFERASE"/>
    <property type="match status" value="1"/>
</dbReference>
<name>A0A7C9BJL1_9BACT</name>
<dbReference type="GO" id="GO:0016757">
    <property type="term" value="F:glycosyltransferase activity"/>
    <property type="evidence" value="ECO:0007669"/>
    <property type="project" value="UniProtKB-ARBA"/>
</dbReference>
<dbReference type="Gene3D" id="3.40.50.2000">
    <property type="entry name" value="Glycogen Phosphorylase B"/>
    <property type="match status" value="2"/>
</dbReference>
<comment type="caution">
    <text evidence="2">The sequence shown here is derived from an EMBL/GenBank/DDBJ whole genome shotgun (WGS) entry which is preliminary data.</text>
</comment>
<organism evidence="2 3">
    <name type="scientific">Salmonirosea aquatica</name>
    <dbReference type="NCBI Taxonomy" id="2654236"/>
    <lineage>
        <taxon>Bacteria</taxon>
        <taxon>Pseudomonadati</taxon>
        <taxon>Bacteroidota</taxon>
        <taxon>Cytophagia</taxon>
        <taxon>Cytophagales</taxon>
        <taxon>Spirosomataceae</taxon>
        <taxon>Salmonirosea</taxon>
    </lineage>
</organism>
<sequence>MHSKRVLFISHDANRAGSQLLLLQLIKLLKAQGISSHLLLCDGGDLVEDFKAVTSCTLLESPPSSPLLSKIKKGVEKIPFLRLPSAGTNAKVHLRLETELSQLNIGLVFVNSVANAAFYQQNLVFLHALPVVLFAHELEMSVATYTAPESLRFLLQKCDHLIAVSKAVADFYIRDYGYPTSRVSTFTLINSGEILNNLASLDPHYTHPALPTEADAIIIGGCGNAEWRKGNDIFNLIARQVIETMPTRPIYFVWVGAGPMHAFYEQIKFDIERFGLSRQIILIPPTPEALNIMNRFDLFLLSSREDPYPLVVLEAALLQKPIICFEKAGGAPELVEQDAGEVVGYLDVAAASQAIITLINDPVLRKKKGKAAHHKVLERHNTEQSIQKILTIIHDLMPVPVSENVPLA</sequence>
<dbReference type="PANTHER" id="PTHR12526:SF630">
    <property type="entry name" value="GLYCOSYLTRANSFERASE"/>
    <property type="match status" value="1"/>
</dbReference>
<dbReference type="AlphaFoldDB" id="A0A7C9BJL1"/>
<reference evidence="2 3" key="1">
    <citation type="submission" date="2019-10" db="EMBL/GenBank/DDBJ databases">
        <title>Draft Genome Sequence of Cytophagaceae sp. SJW1-29.</title>
        <authorList>
            <person name="Choi A."/>
        </authorList>
    </citation>
    <scope>NUCLEOTIDE SEQUENCE [LARGE SCALE GENOMIC DNA]</scope>
    <source>
        <strain evidence="2 3">SJW1-29</strain>
    </source>
</reference>
<dbReference type="EMBL" id="WHLY01000002">
    <property type="protein sequence ID" value="MPR36781.1"/>
    <property type="molecule type" value="Genomic_DNA"/>
</dbReference>
<feature type="domain" description="Glycosyltransferase subfamily 4-like N-terminal" evidence="1">
    <location>
        <begin position="18"/>
        <end position="184"/>
    </location>
</feature>
<evidence type="ECO:0000259" key="1">
    <source>
        <dbReference type="Pfam" id="PF13439"/>
    </source>
</evidence>
<keyword evidence="3" id="KW-1185">Reference proteome</keyword>
<proteinExistence type="predicted"/>
<dbReference type="Pfam" id="PF13692">
    <property type="entry name" value="Glyco_trans_1_4"/>
    <property type="match status" value="1"/>
</dbReference>
<gene>
    <name evidence="2" type="ORF">GBK04_26490</name>
</gene>
<dbReference type="SUPFAM" id="SSF53756">
    <property type="entry name" value="UDP-Glycosyltransferase/glycogen phosphorylase"/>
    <property type="match status" value="1"/>
</dbReference>
<accession>A0A7C9BJL1</accession>
<keyword evidence="2" id="KW-0808">Transferase</keyword>